<dbReference type="AlphaFoldDB" id="A0AAV2HIZ2"/>
<evidence type="ECO:0000313" key="2">
    <source>
        <dbReference type="Proteomes" id="UP001497497"/>
    </source>
</evidence>
<dbReference type="InterPro" id="IPR016186">
    <property type="entry name" value="C-type_lectin-like/link_sf"/>
</dbReference>
<dbReference type="Proteomes" id="UP001497497">
    <property type="component" value="Unassembled WGS sequence"/>
</dbReference>
<gene>
    <name evidence="1" type="ORF">GSLYS_00007918001</name>
</gene>
<dbReference type="CDD" id="cd00037">
    <property type="entry name" value="CLECT"/>
    <property type="match status" value="1"/>
</dbReference>
<accession>A0AAV2HIZ2</accession>
<organism evidence="1 2">
    <name type="scientific">Lymnaea stagnalis</name>
    <name type="common">Great pond snail</name>
    <name type="synonym">Helix stagnalis</name>
    <dbReference type="NCBI Taxonomy" id="6523"/>
    <lineage>
        <taxon>Eukaryota</taxon>
        <taxon>Metazoa</taxon>
        <taxon>Spiralia</taxon>
        <taxon>Lophotrochozoa</taxon>
        <taxon>Mollusca</taxon>
        <taxon>Gastropoda</taxon>
        <taxon>Heterobranchia</taxon>
        <taxon>Euthyneura</taxon>
        <taxon>Panpulmonata</taxon>
        <taxon>Hygrophila</taxon>
        <taxon>Lymnaeoidea</taxon>
        <taxon>Lymnaeidae</taxon>
        <taxon>Lymnaea</taxon>
    </lineage>
</organism>
<dbReference type="Gene3D" id="3.10.100.10">
    <property type="entry name" value="Mannose-Binding Protein A, subunit A"/>
    <property type="match status" value="1"/>
</dbReference>
<protein>
    <recommendedName>
        <fullName evidence="3">C-type lectin domain-containing protein</fullName>
    </recommendedName>
</protein>
<keyword evidence="2" id="KW-1185">Reference proteome</keyword>
<dbReference type="EMBL" id="CAXITT010000157">
    <property type="protein sequence ID" value="CAL1533958.1"/>
    <property type="molecule type" value="Genomic_DNA"/>
</dbReference>
<proteinExistence type="predicted"/>
<reference evidence="1 2" key="1">
    <citation type="submission" date="2024-04" db="EMBL/GenBank/DDBJ databases">
        <authorList>
            <consortium name="Genoscope - CEA"/>
            <person name="William W."/>
        </authorList>
    </citation>
    <scope>NUCLEOTIDE SEQUENCE [LARGE SCALE GENOMIC DNA]</scope>
</reference>
<comment type="caution">
    <text evidence="1">The sequence shown here is derived from an EMBL/GenBank/DDBJ whole genome shotgun (WGS) entry which is preliminary data.</text>
</comment>
<evidence type="ECO:0000313" key="1">
    <source>
        <dbReference type="EMBL" id="CAL1533958.1"/>
    </source>
</evidence>
<dbReference type="SUPFAM" id="SSF56436">
    <property type="entry name" value="C-type lectin-like"/>
    <property type="match status" value="1"/>
</dbReference>
<name>A0AAV2HIZ2_LYMST</name>
<evidence type="ECO:0008006" key="3">
    <source>
        <dbReference type="Google" id="ProtNLM"/>
    </source>
</evidence>
<dbReference type="InterPro" id="IPR016187">
    <property type="entry name" value="CTDL_fold"/>
</dbReference>
<sequence length="108" mass="12948">MLRLPVKSICAYFIEIDHQAENDEVAELVWRQYNYAVRIGGTDTFKEGYWEFERTGQSMKYLNWCFGEPTNYVDEYCLGYLLSKSCMVDLECYNINKDYYFQYLCESN</sequence>